<dbReference type="PANTHER" id="PTHR33122">
    <property type="entry name" value="LIPID BINDING PROTEIN-RELATED"/>
    <property type="match status" value="1"/>
</dbReference>
<accession>A0A061E0J4</accession>
<sequence length="105" mass="11163">MEGYAKIVLAAMVLGLAIGSEPFVANGQKVCGMSKEGFQACEPSVSSANPHPPPPSPACCMALNDADLQCFCFFKNSKMLNAYGIDFDRATALPVQCNLVKSFHC</sequence>
<reference evidence="3 4" key="1">
    <citation type="journal article" date="2013" name="Genome Biol.">
        <title>The genome sequence of the most widely cultivated cacao type and its use to identify candidate genes regulating pod color.</title>
        <authorList>
            <person name="Motamayor J.C."/>
            <person name="Mockaitis K."/>
            <person name="Schmutz J."/>
            <person name="Haiminen N."/>
            <person name="Iii D.L."/>
            <person name="Cornejo O."/>
            <person name="Findley S.D."/>
            <person name="Zheng P."/>
            <person name="Utro F."/>
            <person name="Royaert S."/>
            <person name="Saski C."/>
            <person name="Jenkins J."/>
            <person name="Podicheti R."/>
            <person name="Zhao M."/>
            <person name="Scheffler B.E."/>
            <person name="Stack J.C."/>
            <person name="Feltus F.A."/>
            <person name="Mustiga G.M."/>
            <person name="Amores F."/>
            <person name="Phillips W."/>
            <person name="Marelli J.P."/>
            <person name="May G.D."/>
            <person name="Shapiro H."/>
            <person name="Ma J."/>
            <person name="Bustamante C.D."/>
            <person name="Schnell R.J."/>
            <person name="Main D."/>
            <person name="Gilbert D."/>
            <person name="Parida L."/>
            <person name="Kuhn D.N."/>
        </authorList>
    </citation>
    <scope>NUCLEOTIDE SEQUENCE [LARGE SCALE GENOMIC DNA]</scope>
    <source>
        <strain evidence="4">cv. Matina 1-6</strain>
    </source>
</reference>
<dbReference type="Gramene" id="EOX98559">
    <property type="protein sequence ID" value="EOX98559"/>
    <property type="gene ID" value="TCM_007287"/>
</dbReference>
<proteinExistence type="predicted"/>
<dbReference type="Gene3D" id="1.10.110.10">
    <property type="entry name" value="Plant lipid-transfer and hydrophobic proteins"/>
    <property type="match status" value="1"/>
</dbReference>
<dbReference type="EMBL" id="CM001880">
    <property type="protein sequence ID" value="EOX98559.1"/>
    <property type="molecule type" value="Genomic_DNA"/>
</dbReference>
<feature type="signal peptide" evidence="1">
    <location>
        <begin position="1"/>
        <end position="27"/>
    </location>
</feature>
<name>A0A061E0J4_THECC</name>
<dbReference type="GO" id="GO:0009627">
    <property type="term" value="P:systemic acquired resistance"/>
    <property type="evidence" value="ECO:0007669"/>
    <property type="project" value="InterPro"/>
</dbReference>
<keyword evidence="4" id="KW-1185">Reference proteome</keyword>
<dbReference type="SMART" id="SM00499">
    <property type="entry name" value="AAI"/>
    <property type="match status" value="1"/>
</dbReference>
<dbReference type="STRING" id="3641.A0A061E0J4"/>
<evidence type="ECO:0000313" key="4">
    <source>
        <dbReference type="Proteomes" id="UP000026915"/>
    </source>
</evidence>
<dbReference type="SUPFAM" id="SSF47699">
    <property type="entry name" value="Bifunctional inhibitor/lipid-transfer protein/seed storage 2S albumin"/>
    <property type="match status" value="1"/>
</dbReference>
<evidence type="ECO:0000259" key="2">
    <source>
        <dbReference type="SMART" id="SM00499"/>
    </source>
</evidence>
<feature type="domain" description="Bifunctional inhibitor/plant lipid transfer protein/seed storage helical" evidence="2">
    <location>
        <begin position="31"/>
        <end position="105"/>
    </location>
</feature>
<dbReference type="GO" id="GO:0005504">
    <property type="term" value="F:fatty acid binding"/>
    <property type="evidence" value="ECO:0007669"/>
    <property type="project" value="InterPro"/>
</dbReference>
<dbReference type="PANTHER" id="PTHR33122:SF36">
    <property type="entry name" value="LIPID TRANSFER PROTEIN"/>
    <property type="match status" value="1"/>
</dbReference>
<dbReference type="InParanoid" id="A0A061E0J4"/>
<feature type="chain" id="PRO_5001600749" evidence="1">
    <location>
        <begin position="28"/>
        <end position="105"/>
    </location>
</feature>
<gene>
    <name evidence="3" type="ORF">TCM_007287</name>
</gene>
<dbReference type="Proteomes" id="UP000026915">
    <property type="component" value="Chromosome 2"/>
</dbReference>
<dbReference type="InterPro" id="IPR036312">
    <property type="entry name" value="Bifun_inhib/LTP/seed_sf"/>
</dbReference>
<dbReference type="HOGENOM" id="CLU_145659_1_0_1"/>
<evidence type="ECO:0000256" key="1">
    <source>
        <dbReference type="SAM" id="SignalP"/>
    </source>
</evidence>
<organism evidence="3 4">
    <name type="scientific">Theobroma cacao</name>
    <name type="common">Cacao</name>
    <name type="synonym">Cocoa</name>
    <dbReference type="NCBI Taxonomy" id="3641"/>
    <lineage>
        <taxon>Eukaryota</taxon>
        <taxon>Viridiplantae</taxon>
        <taxon>Streptophyta</taxon>
        <taxon>Embryophyta</taxon>
        <taxon>Tracheophyta</taxon>
        <taxon>Spermatophyta</taxon>
        <taxon>Magnoliopsida</taxon>
        <taxon>eudicotyledons</taxon>
        <taxon>Gunneridae</taxon>
        <taxon>Pentapetalae</taxon>
        <taxon>rosids</taxon>
        <taxon>malvids</taxon>
        <taxon>Malvales</taxon>
        <taxon>Malvaceae</taxon>
        <taxon>Byttnerioideae</taxon>
        <taxon>Theobroma</taxon>
    </lineage>
</organism>
<dbReference type="AlphaFoldDB" id="A0A061E0J4"/>
<dbReference type="InterPro" id="IPR016140">
    <property type="entry name" value="Bifunc_inhib/LTP/seed_store"/>
</dbReference>
<dbReference type="InterPro" id="IPR039265">
    <property type="entry name" value="DIR1-like"/>
</dbReference>
<dbReference type="eggNOG" id="ENOG502S7QJ">
    <property type="taxonomic scope" value="Eukaryota"/>
</dbReference>
<protein>
    <submittedName>
        <fullName evidence="3">Bifunctional inhibitor/lipid-transfer protein/seed storage 2S albumin superfamily protein, putative</fullName>
    </submittedName>
</protein>
<dbReference type="Pfam" id="PF14368">
    <property type="entry name" value="LTP_2"/>
    <property type="match status" value="1"/>
</dbReference>
<evidence type="ECO:0000313" key="3">
    <source>
        <dbReference type="EMBL" id="EOX98559.1"/>
    </source>
</evidence>
<keyword evidence="1" id="KW-0732">Signal</keyword>
<dbReference type="OMA" id="ACLCRYK"/>